<name>A0A7H0WBE1_9RHOD</name>
<dbReference type="GO" id="GO:0003735">
    <property type="term" value="F:structural constituent of ribosome"/>
    <property type="evidence" value="ECO:0007669"/>
    <property type="project" value="InterPro"/>
</dbReference>
<comment type="similarity">
    <text evidence="1">Belongs to the universal ribosomal protein uS3 family.</text>
</comment>
<sequence>MSHKIHPNNYRLGYLLEWKNKWYTYSYNYSNFLLKNLKLYEYINRILYKQSLFLGDLILKDYRTKLLVNLTYYSHSDLHSTNLSLGVKDTFWYSVSQLLQFYFKKFVQINHYCHSSLLQHPNFIVNWICLMMEKEVDLKIILNQLKSSIKKIYENEKIDEKREISTGFSSRCTHYSIYYRENNERDFSNYYYCDCITSYDRFFGTKTVFLKGVKILINGRLLGLKNQITTSETIEIGTVPLQTKEYTLLFAIKDFVTKYGVYGIKVWMFYK</sequence>
<dbReference type="AlphaFoldDB" id="A0A7H0WBE1"/>
<dbReference type="InterPro" id="IPR009019">
    <property type="entry name" value="KH_sf_prok-type"/>
</dbReference>
<geneLocation type="mitochondrion" evidence="5"/>
<accession>A0A7H0WBE1</accession>
<dbReference type="SUPFAM" id="SSF54814">
    <property type="entry name" value="Prokaryotic type KH domain (KH-domain type II)"/>
    <property type="match status" value="1"/>
</dbReference>
<evidence type="ECO:0000256" key="2">
    <source>
        <dbReference type="ARBA" id="ARBA00022980"/>
    </source>
</evidence>
<dbReference type="GO" id="GO:0006412">
    <property type="term" value="P:translation"/>
    <property type="evidence" value="ECO:0007669"/>
    <property type="project" value="InterPro"/>
</dbReference>
<proteinExistence type="inferred from homology"/>
<dbReference type="InterPro" id="IPR001351">
    <property type="entry name" value="Ribosomal_uS3_C"/>
</dbReference>
<keyword evidence="5" id="KW-0496">Mitochondrion</keyword>
<evidence type="ECO:0000256" key="3">
    <source>
        <dbReference type="ARBA" id="ARBA00023274"/>
    </source>
</evidence>
<evidence type="ECO:0000313" key="5">
    <source>
        <dbReference type="EMBL" id="QNR39870.1"/>
    </source>
</evidence>
<feature type="domain" description="Small ribosomal subunit protein uS3 C-terminal" evidence="4">
    <location>
        <begin position="211"/>
        <end position="267"/>
    </location>
</feature>
<dbReference type="Pfam" id="PF00189">
    <property type="entry name" value="Ribosomal_S3_C"/>
    <property type="match status" value="1"/>
</dbReference>
<protein>
    <submittedName>
        <fullName evidence="5">30S ribosomal protein S3</fullName>
    </submittedName>
</protein>
<dbReference type="SUPFAM" id="SSF54821">
    <property type="entry name" value="Ribosomal protein S3 C-terminal domain"/>
    <property type="match status" value="1"/>
</dbReference>
<reference evidence="5" key="1">
    <citation type="journal article" date="2020" name="BMC Evol. Biol.">
        <title>Potential causes and consequences of rapid mitochondrial genome evolution in thermoacidophilic Galdieria (Rhodophyta).</title>
        <authorList>
            <person name="Cho C.H."/>
            <person name="Park S.I."/>
            <person name="Ciniglia C."/>
            <person name="Yang E.C."/>
            <person name="Graf L."/>
            <person name="Bhattacharya D."/>
            <person name="Yoon H.S."/>
        </authorList>
    </citation>
    <scope>NUCLEOTIDE SEQUENCE</scope>
    <source>
        <strain evidence="5">8.1.23 F7</strain>
    </source>
</reference>
<evidence type="ECO:0000256" key="1">
    <source>
        <dbReference type="ARBA" id="ARBA00010761"/>
    </source>
</evidence>
<dbReference type="GO" id="GO:1990904">
    <property type="term" value="C:ribonucleoprotein complex"/>
    <property type="evidence" value="ECO:0007669"/>
    <property type="project" value="UniProtKB-KW"/>
</dbReference>
<evidence type="ECO:0000259" key="4">
    <source>
        <dbReference type="Pfam" id="PF00189"/>
    </source>
</evidence>
<dbReference type="GO" id="GO:0005840">
    <property type="term" value="C:ribosome"/>
    <property type="evidence" value="ECO:0007669"/>
    <property type="project" value="UniProtKB-KW"/>
</dbReference>
<dbReference type="InterPro" id="IPR036419">
    <property type="entry name" value="Ribosomal_S3_C_sf"/>
</dbReference>
<keyword evidence="3" id="KW-0687">Ribonucleoprotein</keyword>
<dbReference type="EMBL" id="MT270119">
    <property type="protein sequence ID" value="QNR39870.1"/>
    <property type="molecule type" value="Genomic_DNA"/>
</dbReference>
<dbReference type="Gene3D" id="3.30.1140.32">
    <property type="entry name" value="Ribosomal protein S3, C-terminal domain"/>
    <property type="match status" value="1"/>
</dbReference>
<keyword evidence="2 5" id="KW-0689">Ribosomal protein</keyword>
<organism evidence="5">
    <name type="scientific">Cyanidiococcus yangmingshanensis</name>
    <dbReference type="NCBI Taxonomy" id="2690220"/>
    <lineage>
        <taxon>Eukaryota</taxon>
        <taxon>Rhodophyta</taxon>
        <taxon>Bangiophyceae</taxon>
        <taxon>Cyanidiales</taxon>
        <taxon>Cyanidiaceae</taxon>
        <taxon>Cyanidiococcus</taxon>
    </lineage>
</organism>
<gene>
    <name evidence="5" type="primary">rps3</name>
    <name evidence="5" type="ORF">CCYA_8.1.23_030</name>
</gene>
<dbReference type="GO" id="GO:0003723">
    <property type="term" value="F:RNA binding"/>
    <property type="evidence" value="ECO:0007669"/>
    <property type="project" value="InterPro"/>
</dbReference>